<proteinExistence type="predicted"/>
<comment type="caution">
    <text evidence="3">The sequence shown here is derived from an EMBL/GenBank/DDBJ whole genome shotgun (WGS) entry which is preliminary data.</text>
</comment>
<dbReference type="Gene3D" id="3.40.309.10">
    <property type="entry name" value="Aldehyde Dehydrogenase, Chain A, domain 2"/>
    <property type="match status" value="1"/>
</dbReference>
<dbReference type="Gene3D" id="3.40.605.10">
    <property type="entry name" value="Aldehyde Dehydrogenase, Chain A, domain 1"/>
    <property type="match status" value="2"/>
</dbReference>
<evidence type="ECO:0000259" key="2">
    <source>
        <dbReference type="Pfam" id="PF00171"/>
    </source>
</evidence>
<dbReference type="EMBL" id="JACCFQ010000001">
    <property type="protein sequence ID" value="NYJ16318.1"/>
    <property type="molecule type" value="Genomic_DNA"/>
</dbReference>
<dbReference type="GO" id="GO:0033721">
    <property type="term" value="F:aldehyde dehydrogenase (NADP+) activity"/>
    <property type="evidence" value="ECO:0007669"/>
    <property type="project" value="UniProtKB-EC"/>
</dbReference>
<dbReference type="SUPFAM" id="SSF53720">
    <property type="entry name" value="ALDH-like"/>
    <property type="match status" value="1"/>
</dbReference>
<dbReference type="AlphaFoldDB" id="A0A7Z0E7H0"/>
<dbReference type="InterPro" id="IPR016163">
    <property type="entry name" value="Ald_DH_C"/>
</dbReference>
<dbReference type="Pfam" id="PF00171">
    <property type="entry name" value="Aldedh"/>
    <property type="match status" value="1"/>
</dbReference>
<dbReference type="CDD" id="cd07129">
    <property type="entry name" value="ALDH_KGSADH"/>
    <property type="match status" value="1"/>
</dbReference>
<name>A0A7Z0E7H0_9MICC</name>
<keyword evidence="1 3" id="KW-0560">Oxidoreductase</keyword>
<sequence length="542" mass="56296">MTTETLETQNLTGASLIAGQSVPGAGRTVNGVNPATNEALEPGYTLIDEAQLAVATAAAAEAFDSFSQLDPETHARFLEKVAENIEAEAEPLTERVMAETGLPRARVQGERGRTVNQLRLFASVVRQGDFRGTRWNTADPERKPLPKPDVRQRLIPLGPVAVFGASNFPLAFSVAGGDTASALAAGCPVVFKAHNAHPGTSEIVGAAITAAVKEIGLHPGVFSLIYGPGASIGQALASDPAIKAVGFTGSRGAGVSLMQAAAAREVPIPVYAEMSSINPVFFFERLLEDTVAAGEDAVADLANAYLGSVTGSSGQLCTAPGLVFVPAGASGDVFLAAVGEAAKPAAGQTMLTKSIAASWNEGVEELASQSGVELVGRGTPGEGENAPAPVIYQASSAAFRNNPVLHEEIFGAASLVVRYDSSEDLISAAKRLEGQLTATLHLSEADHEQAAPLIPVLEGKVGRILANGWPTGVEVNHSMVHGGPFPATSDSRTTSVGTRAIERFLRPVAYQNLPESLLPQPVQAENPWKLNRRVNGSISLAE</sequence>
<dbReference type="InterPro" id="IPR044151">
    <property type="entry name" value="ALDH_KGSADH"/>
</dbReference>
<accession>A0A7Z0E7H0</accession>
<organism evidence="3 4">
    <name type="scientific">Nesterenkonia sandarakina</name>
    <dbReference type="NCBI Taxonomy" id="272918"/>
    <lineage>
        <taxon>Bacteria</taxon>
        <taxon>Bacillati</taxon>
        <taxon>Actinomycetota</taxon>
        <taxon>Actinomycetes</taxon>
        <taxon>Micrococcales</taxon>
        <taxon>Micrococcaceae</taxon>
        <taxon>Nesterenkonia</taxon>
    </lineage>
</organism>
<dbReference type="InterPro" id="IPR050740">
    <property type="entry name" value="Aldehyde_DH_Superfamily"/>
</dbReference>
<dbReference type="PANTHER" id="PTHR43353:SF3">
    <property type="entry name" value="ALDEHYDE DEHYDROGENASE-RELATED"/>
    <property type="match status" value="1"/>
</dbReference>
<protein>
    <submittedName>
        <fullName evidence="3">NADP-dependent aldehyde dehydrogenase</fullName>
        <ecNumber evidence="3">1.2.1.4</ecNumber>
    </submittedName>
</protein>
<evidence type="ECO:0000313" key="3">
    <source>
        <dbReference type="EMBL" id="NYJ16318.1"/>
    </source>
</evidence>
<feature type="domain" description="Aldehyde dehydrogenase" evidence="2">
    <location>
        <begin position="25"/>
        <end position="482"/>
    </location>
</feature>
<gene>
    <name evidence="3" type="ORF">HNR11_000852</name>
</gene>
<dbReference type="InterPro" id="IPR015590">
    <property type="entry name" value="Aldehyde_DH_dom"/>
</dbReference>
<evidence type="ECO:0000313" key="4">
    <source>
        <dbReference type="Proteomes" id="UP000560069"/>
    </source>
</evidence>
<evidence type="ECO:0000256" key="1">
    <source>
        <dbReference type="ARBA" id="ARBA00023002"/>
    </source>
</evidence>
<dbReference type="RefSeq" id="WP_179441285.1">
    <property type="nucleotide sequence ID" value="NZ_BAAALK010000006.1"/>
</dbReference>
<keyword evidence="4" id="KW-1185">Reference proteome</keyword>
<dbReference type="InterPro" id="IPR016162">
    <property type="entry name" value="Ald_DH_N"/>
</dbReference>
<dbReference type="Proteomes" id="UP000560069">
    <property type="component" value="Unassembled WGS sequence"/>
</dbReference>
<reference evidence="3 4" key="1">
    <citation type="submission" date="2020-07" db="EMBL/GenBank/DDBJ databases">
        <title>Sequencing the genomes of 1000 actinobacteria strains.</title>
        <authorList>
            <person name="Klenk H.-P."/>
        </authorList>
    </citation>
    <scope>NUCLEOTIDE SEQUENCE [LARGE SCALE GENOMIC DNA]</scope>
    <source>
        <strain evidence="3 4">DSM 15664</strain>
    </source>
</reference>
<dbReference type="PANTHER" id="PTHR43353">
    <property type="entry name" value="SUCCINATE-SEMIALDEHYDE DEHYDROGENASE, MITOCHONDRIAL"/>
    <property type="match status" value="1"/>
</dbReference>
<dbReference type="EC" id="1.2.1.4" evidence="3"/>
<dbReference type="InterPro" id="IPR016161">
    <property type="entry name" value="Ald_DH/histidinol_DH"/>
</dbReference>